<dbReference type="PROSITE" id="PS51375">
    <property type="entry name" value="PPR"/>
    <property type="match status" value="2"/>
</dbReference>
<dbReference type="Pfam" id="PF01535">
    <property type="entry name" value="PPR"/>
    <property type="match status" value="1"/>
</dbReference>
<dbReference type="PANTHER" id="PTHR46128">
    <property type="entry name" value="MITOCHONDRIAL GROUP I INTRON SPLICING FACTOR CCM1"/>
    <property type="match status" value="1"/>
</dbReference>
<evidence type="ECO:0000256" key="2">
    <source>
        <dbReference type="ARBA" id="ARBA00022737"/>
    </source>
</evidence>
<name>A0AAW1XB43_RUBAR</name>
<feature type="repeat" description="PPR" evidence="3">
    <location>
        <begin position="79"/>
        <end position="113"/>
    </location>
</feature>
<dbReference type="Pfam" id="PF13041">
    <property type="entry name" value="PPR_2"/>
    <property type="match status" value="1"/>
</dbReference>
<protein>
    <recommendedName>
        <fullName evidence="6">Pentatricopeptide repeat-containing protein</fullName>
    </recommendedName>
</protein>
<comment type="caution">
    <text evidence="4">The sequence shown here is derived from an EMBL/GenBank/DDBJ whole genome shotgun (WGS) entry which is preliminary data.</text>
</comment>
<comment type="similarity">
    <text evidence="1">Belongs to the PPR family. P subfamily.</text>
</comment>
<dbReference type="Gene3D" id="1.25.40.10">
    <property type="entry name" value="Tetratricopeptide repeat domain"/>
    <property type="match status" value="1"/>
</dbReference>
<accession>A0AAW1XB43</accession>
<proteinExistence type="inferred from homology"/>
<evidence type="ECO:0000313" key="4">
    <source>
        <dbReference type="EMBL" id="KAK9933073.1"/>
    </source>
</evidence>
<dbReference type="InterPro" id="IPR002885">
    <property type="entry name" value="PPR_rpt"/>
</dbReference>
<dbReference type="InterPro" id="IPR050872">
    <property type="entry name" value="PPR_P_subfamily"/>
</dbReference>
<feature type="repeat" description="PPR" evidence="3">
    <location>
        <begin position="44"/>
        <end position="78"/>
    </location>
</feature>
<dbReference type="EMBL" id="JBEDUW010000004">
    <property type="protein sequence ID" value="KAK9933073.1"/>
    <property type="molecule type" value="Genomic_DNA"/>
</dbReference>
<gene>
    <name evidence="4" type="ORF">M0R45_020286</name>
</gene>
<dbReference type="AlphaFoldDB" id="A0AAW1XB43"/>
<dbReference type="NCBIfam" id="TIGR00756">
    <property type="entry name" value="PPR"/>
    <property type="match status" value="2"/>
</dbReference>
<dbReference type="PANTHER" id="PTHR46128:SF358">
    <property type="entry name" value="TETRATRICOPEPTIDE REPEAT (TPR)-LIKE SUPERFAMILY PROTEIN"/>
    <property type="match status" value="1"/>
</dbReference>
<reference evidence="4 5" key="1">
    <citation type="journal article" date="2023" name="G3 (Bethesda)">
        <title>A chromosome-length genome assembly and annotation of blackberry (Rubus argutus, cv. 'Hillquist').</title>
        <authorList>
            <person name="Bruna T."/>
            <person name="Aryal R."/>
            <person name="Dudchenko O."/>
            <person name="Sargent D.J."/>
            <person name="Mead D."/>
            <person name="Buti M."/>
            <person name="Cavallini A."/>
            <person name="Hytonen T."/>
            <person name="Andres J."/>
            <person name="Pham M."/>
            <person name="Weisz D."/>
            <person name="Mascagni F."/>
            <person name="Usai G."/>
            <person name="Natali L."/>
            <person name="Bassil N."/>
            <person name="Fernandez G.E."/>
            <person name="Lomsadze A."/>
            <person name="Armour M."/>
            <person name="Olukolu B."/>
            <person name="Poorten T."/>
            <person name="Britton C."/>
            <person name="Davik J."/>
            <person name="Ashrafi H."/>
            <person name="Aiden E.L."/>
            <person name="Borodovsky M."/>
            <person name="Worthington M."/>
        </authorList>
    </citation>
    <scope>NUCLEOTIDE SEQUENCE [LARGE SCALE GENOMIC DNA]</scope>
    <source>
        <strain evidence="4">PI 553951</strain>
    </source>
</reference>
<keyword evidence="5" id="KW-1185">Reference proteome</keyword>
<evidence type="ECO:0000313" key="5">
    <source>
        <dbReference type="Proteomes" id="UP001457282"/>
    </source>
</evidence>
<evidence type="ECO:0000256" key="3">
    <source>
        <dbReference type="PROSITE-ProRule" id="PRU00708"/>
    </source>
</evidence>
<sequence length="134" mass="15021">MVSLGILPDTTTLTKLFDALYKEGMTEEAHKAFEATFQYGMEVGKITYNMLVNEYCLHGKMDKAKKVFNFMALKGYVPDIASYTTVVNGYIKVKRIDEAVMLVKEMMQKGVMPDLGTQKALGDFCPKMHISSAD</sequence>
<dbReference type="InterPro" id="IPR011990">
    <property type="entry name" value="TPR-like_helical_dom_sf"/>
</dbReference>
<keyword evidence="2" id="KW-0677">Repeat</keyword>
<organism evidence="4 5">
    <name type="scientific">Rubus argutus</name>
    <name type="common">Southern blackberry</name>
    <dbReference type="NCBI Taxonomy" id="59490"/>
    <lineage>
        <taxon>Eukaryota</taxon>
        <taxon>Viridiplantae</taxon>
        <taxon>Streptophyta</taxon>
        <taxon>Embryophyta</taxon>
        <taxon>Tracheophyta</taxon>
        <taxon>Spermatophyta</taxon>
        <taxon>Magnoliopsida</taxon>
        <taxon>eudicotyledons</taxon>
        <taxon>Gunneridae</taxon>
        <taxon>Pentapetalae</taxon>
        <taxon>rosids</taxon>
        <taxon>fabids</taxon>
        <taxon>Rosales</taxon>
        <taxon>Rosaceae</taxon>
        <taxon>Rosoideae</taxon>
        <taxon>Rosoideae incertae sedis</taxon>
        <taxon>Rubus</taxon>
    </lineage>
</organism>
<evidence type="ECO:0008006" key="6">
    <source>
        <dbReference type="Google" id="ProtNLM"/>
    </source>
</evidence>
<dbReference type="Proteomes" id="UP001457282">
    <property type="component" value="Unassembled WGS sequence"/>
</dbReference>
<evidence type="ECO:0000256" key="1">
    <source>
        <dbReference type="ARBA" id="ARBA00007626"/>
    </source>
</evidence>